<keyword evidence="8" id="KW-0378">Hydrolase</keyword>
<evidence type="ECO:0000256" key="6">
    <source>
        <dbReference type="ARBA" id="ARBA00022750"/>
    </source>
</evidence>
<feature type="compositionally biased region" description="Basic residues" evidence="13">
    <location>
        <begin position="1440"/>
        <end position="1456"/>
    </location>
</feature>
<dbReference type="PANTHER" id="PTHR37984">
    <property type="entry name" value="PROTEIN CBG26694"/>
    <property type="match status" value="1"/>
</dbReference>
<feature type="domain" description="Integrase catalytic" evidence="16">
    <location>
        <begin position="1133"/>
        <end position="1246"/>
    </location>
</feature>
<dbReference type="InterPro" id="IPR036875">
    <property type="entry name" value="Znf_CCHC_sf"/>
</dbReference>
<feature type="region of interest" description="Disordered" evidence="13">
    <location>
        <begin position="1364"/>
        <end position="1456"/>
    </location>
</feature>
<evidence type="ECO:0000256" key="8">
    <source>
        <dbReference type="ARBA" id="ARBA00022801"/>
    </source>
</evidence>
<feature type="compositionally biased region" description="Basic and acidic residues" evidence="13">
    <location>
        <begin position="1419"/>
        <end position="1439"/>
    </location>
</feature>
<dbReference type="EMBL" id="JYDW01000332">
    <property type="protein sequence ID" value="KRZ49168.1"/>
    <property type="molecule type" value="Genomic_DNA"/>
</dbReference>
<dbReference type="Pfam" id="PF17919">
    <property type="entry name" value="RT_RNaseH_2"/>
    <property type="match status" value="1"/>
</dbReference>
<dbReference type="PANTHER" id="PTHR37984:SF5">
    <property type="entry name" value="PROTEIN NYNRIN-LIKE"/>
    <property type="match status" value="1"/>
</dbReference>
<gene>
    <name evidence="17" type="primary">K02A2.6</name>
    <name evidence="17" type="ORF">T02_3675</name>
</gene>
<keyword evidence="12" id="KW-0863">Zinc-finger</keyword>
<keyword evidence="11" id="KW-0511">Multifunctional enzyme</keyword>
<evidence type="ECO:0000313" key="17">
    <source>
        <dbReference type="EMBL" id="KRZ49168.1"/>
    </source>
</evidence>
<dbReference type="FunFam" id="3.30.70.270:FF:000020">
    <property type="entry name" value="Transposon Tf2-6 polyprotein-like Protein"/>
    <property type="match status" value="2"/>
</dbReference>
<reference evidence="17 18" key="1">
    <citation type="submission" date="2015-05" db="EMBL/GenBank/DDBJ databases">
        <title>Evolution of Trichinella species and genotypes.</title>
        <authorList>
            <person name="Korhonen P.K."/>
            <person name="Edoardo P."/>
            <person name="Giuseppe L.R."/>
            <person name="Gasser R.B."/>
        </authorList>
    </citation>
    <scope>NUCLEOTIDE SEQUENCE [LARGE SCALE GENOMIC DNA]</scope>
    <source>
        <strain evidence="17">ISS10</strain>
    </source>
</reference>
<dbReference type="OrthoDB" id="5856680at2759"/>
<feature type="domain" description="CCHC-type" evidence="14">
    <location>
        <begin position="22"/>
        <end position="36"/>
    </location>
</feature>
<keyword evidence="5" id="KW-0540">Nuclease</keyword>
<dbReference type="InterPro" id="IPR041577">
    <property type="entry name" value="RT_RNaseH_2"/>
</dbReference>
<evidence type="ECO:0000256" key="3">
    <source>
        <dbReference type="ARBA" id="ARBA00022679"/>
    </source>
</evidence>
<evidence type="ECO:0000259" key="16">
    <source>
        <dbReference type="PROSITE" id="PS50994"/>
    </source>
</evidence>
<dbReference type="InterPro" id="IPR001584">
    <property type="entry name" value="Integrase_cat-core"/>
</dbReference>
<dbReference type="InterPro" id="IPR000477">
    <property type="entry name" value="RT_dom"/>
</dbReference>
<sequence length="1456" mass="165644">MQDCHAVKETRDLKPRGVSNVCHCCGEAGHFAKKCKFQGSKCFKCGKQGDLAKVCKHPQKLGKFQKQRPQHSWKDHKLYADGIYAVKERAHDFEVTVKINAAVTTVTPECWKSIGSPKLKRATVMLRSFTGHEVNLKGETMVTVEGDTGTRKLLLRVAKNGATNKEVNAVESRTQNDVCAEFPEVFEDGFGHCKKVKAHVELKDGVVPVFRKPFPLAFAMHDAVEKELERYVDMIRICADFFTGLNDRLMVDSYPIPRPEDLYQALRGWKTFTKLDLWDAYLQVELDEESKRILVINTHKGLYQYNRLTLGVASAPAIFQKVMNTMLAGIPNVAAYLDDIILTGATDDEHQRTLKLVLDRLKEFGLRIRKEKCTFFQKKVEYLGDILSSKGIRADPKKTEAIVNMPLPTNIAKLRSFLGMCNYYTEFVPKLAEMCSPLNQLLRKDARWNWTGEHTKAVERVKRLLNSSLLLTHYHPKWPIVLAADASNEGIGASYIIDSAMEQLKVLMKLHETHPGRERMVSMARQFCWWPAMNKDIEMKAQSCEGCATAQKNPAKVAVKPWEVADRPWKRIHVDFAGPTLATFIVEKEATLDEDSMIVAHLDSLKESFDYYFSEEMKFCDKNIWIVNPFQSDVVATGISTKADEERPMVDSYPIPRPEDPYQALRGGKTFTKLDLSEAYLQTVIRCGFGTSDFEKVMDTMLAGIPNVSAYLDDIILTGATDDEHRRTLKSVLGRLKESGLRIRKEKCTFFQKEVEYLGHILSSKGIRADPNKTAAIVNMPLPTNIAKLRSFLDMCNYYTEFVPKLADMCSPLNQLLRKDARWNWTGEHTKTVERVKRLLNSPLLLTHCHPEWSIVLAADASNEGIGAVVYHRFRDGTVKVITHASKTLNAAQRNYGQIEKEALALVYGLKKFHKYLWGRRFTLLTDHKPLVTIFGSKKGVTQMAACRLARWAVALMNCSFDIEYRRTKNFCQADCLSRLPSSSDELFDANFDHREAEDELTVKKLIVELQAELPVTARVIADATEKDSVLKQVKQFVLSGWLEKCPREELRIYFIKRTELSVSYGCLSWGIRTVIPMKLRSRVLIKLHETHPGRKRMWPAMNKDIEMKAQSCEGCATAQKNPAKVAVKPWEVADRPWKRIHVDFAGPVNGKMFLIVVDAHSKWPEVLHMPHITTEQTIESLKTVFARFGFPEVLVSDNGTQFTATEFTIFCPENGIRHVTSAPYHAQSNGQVERFIDTFKRALKKSTNDRRPRIFNDFSCYSAPEGIENLEEQKRKMENTSGNRADRQFKIGETVMVRDYTRDRKLWREGVIVGQQGQVTWFVQVERMRWKRHTNQMRHKNTGIADGQEEQDNDVGLLLDEALPAGNSPERNAAADENVQDTEKPNIFQDQTSTPPKGSVDSPKATVHAESSSTTVETGDREHKPDGSVTIKQDEVLKKPHRSNRVRKSPNRLSI</sequence>
<dbReference type="GO" id="GO:0006508">
    <property type="term" value="P:proteolysis"/>
    <property type="evidence" value="ECO:0007669"/>
    <property type="project" value="UniProtKB-KW"/>
</dbReference>
<keyword evidence="6" id="KW-0064">Aspartyl protease</keyword>
<dbReference type="SUPFAM" id="SSF57756">
    <property type="entry name" value="Retrovirus zinc finger-like domains"/>
    <property type="match status" value="1"/>
</dbReference>
<keyword evidence="12" id="KW-0862">Zinc</keyword>
<dbReference type="InterPro" id="IPR043502">
    <property type="entry name" value="DNA/RNA_pol_sf"/>
</dbReference>
<evidence type="ECO:0000256" key="11">
    <source>
        <dbReference type="ARBA" id="ARBA00023268"/>
    </source>
</evidence>
<dbReference type="EC" id="2.7.7.49" evidence="1"/>
<dbReference type="Gene3D" id="4.10.60.10">
    <property type="entry name" value="Zinc finger, CCHC-type"/>
    <property type="match status" value="1"/>
</dbReference>
<evidence type="ECO:0000256" key="5">
    <source>
        <dbReference type="ARBA" id="ARBA00022722"/>
    </source>
</evidence>
<dbReference type="GO" id="GO:0019899">
    <property type="term" value="F:enzyme binding"/>
    <property type="evidence" value="ECO:0007669"/>
    <property type="project" value="UniProtKB-ARBA"/>
</dbReference>
<dbReference type="GO" id="GO:0042575">
    <property type="term" value="C:DNA polymerase complex"/>
    <property type="evidence" value="ECO:0007669"/>
    <property type="project" value="UniProtKB-ARBA"/>
</dbReference>
<comment type="caution">
    <text evidence="17">The sequence shown here is derived from an EMBL/GenBank/DDBJ whole genome shotgun (WGS) entry which is preliminary data.</text>
</comment>
<dbReference type="Pfam" id="PF17917">
    <property type="entry name" value="RT_RNaseH"/>
    <property type="match status" value="1"/>
</dbReference>
<evidence type="ECO:0000256" key="7">
    <source>
        <dbReference type="ARBA" id="ARBA00022759"/>
    </source>
</evidence>
<dbReference type="Pfam" id="PF00665">
    <property type="entry name" value="rve"/>
    <property type="match status" value="1"/>
</dbReference>
<dbReference type="GO" id="GO:0015074">
    <property type="term" value="P:DNA integration"/>
    <property type="evidence" value="ECO:0007669"/>
    <property type="project" value="InterPro"/>
</dbReference>
<keyword evidence="10" id="KW-0238">DNA-binding</keyword>
<keyword evidence="7" id="KW-0255">Endonuclease</keyword>
<protein>
    <recommendedName>
        <fullName evidence="1">RNA-directed DNA polymerase</fullName>
        <ecNumber evidence="1">2.7.7.49</ecNumber>
    </recommendedName>
</protein>
<dbReference type="InterPro" id="IPR012337">
    <property type="entry name" value="RNaseH-like_sf"/>
</dbReference>
<dbReference type="PROSITE" id="PS50878">
    <property type="entry name" value="RT_POL"/>
    <property type="match status" value="1"/>
</dbReference>
<dbReference type="GO" id="GO:0004190">
    <property type="term" value="F:aspartic-type endopeptidase activity"/>
    <property type="evidence" value="ECO:0007669"/>
    <property type="project" value="UniProtKB-KW"/>
</dbReference>
<evidence type="ECO:0000256" key="12">
    <source>
        <dbReference type="PROSITE-ProRule" id="PRU00047"/>
    </source>
</evidence>
<dbReference type="FunFam" id="3.10.20.370:FF:000001">
    <property type="entry name" value="Retrovirus-related Pol polyprotein from transposon 17.6-like protein"/>
    <property type="match status" value="1"/>
</dbReference>
<dbReference type="SUPFAM" id="SSF53098">
    <property type="entry name" value="Ribonuclease H-like"/>
    <property type="match status" value="1"/>
</dbReference>
<dbReference type="Pfam" id="PF00078">
    <property type="entry name" value="RVT_1"/>
    <property type="match status" value="2"/>
</dbReference>
<dbReference type="PROSITE" id="PS50158">
    <property type="entry name" value="ZF_CCHC"/>
    <property type="match status" value="1"/>
</dbReference>
<dbReference type="Gene3D" id="3.30.70.270">
    <property type="match status" value="4"/>
</dbReference>
<dbReference type="InterPro" id="IPR043128">
    <property type="entry name" value="Rev_trsase/Diguanyl_cyclase"/>
</dbReference>
<dbReference type="PROSITE" id="PS50994">
    <property type="entry name" value="INTEGRASE"/>
    <property type="match status" value="1"/>
</dbReference>
<keyword evidence="2" id="KW-0645">Protease</keyword>
<evidence type="ECO:0000256" key="9">
    <source>
        <dbReference type="ARBA" id="ARBA00022918"/>
    </source>
</evidence>
<dbReference type="GO" id="GO:0003677">
    <property type="term" value="F:DNA binding"/>
    <property type="evidence" value="ECO:0007669"/>
    <property type="project" value="UniProtKB-KW"/>
</dbReference>
<organism evidence="17 18">
    <name type="scientific">Trichinella nativa</name>
    <dbReference type="NCBI Taxonomy" id="6335"/>
    <lineage>
        <taxon>Eukaryota</taxon>
        <taxon>Metazoa</taxon>
        <taxon>Ecdysozoa</taxon>
        <taxon>Nematoda</taxon>
        <taxon>Enoplea</taxon>
        <taxon>Dorylaimia</taxon>
        <taxon>Trichinellida</taxon>
        <taxon>Trichinellidae</taxon>
        <taxon>Trichinella</taxon>
    </lineage>
</organism>
<dbReference type="GO" id="GO:0003964">
    <property type="term" value="F:RNA-directed DNA polymerase activity"/>
    <property type="evidence" value="ECO:0007669"/>
    <property type="project" value="UniProtKB-KW"/>
</dbReference>
<name>A0A0V1KPC6_9BILA</name>
<dbReference type="Gene3D" id="3.10.10.10">
    <property type="entry name" value="HIV Type 1 Reverse Transcriptase, subunit A, domain 1"/>
    <property type="match status" value="1"/>
</dbReference>
<dbReference type="Pfam" id="PF17921">
    <property type="entry name" value="Integrase_H2C2"/>
    <property type="match status" value="1"/>
</dbReference>
<evidence type="ECO:0000313" key="18">
    <source>
        <dbReference type="Proteomes" id="UP000054721"/>
    </source>
</evidence>
<evidence type="ECO:0000259" key="15">
    <source>
        <dbReference type="PROSITE" id="PS50878"/>
    </source>
</evidence>
<dbReference type="GO" id="GO:0008270">
    <property type="term" value="F:zinc ion binding"/>
    <property type="evidence" value="ECO:0007669"/>
    <property type="project" value="UniProtKB-KW"/>
</dbReference>
<dbReference type="Gene3D" id="3.30.420.10">
    <property type="entry name" value="Ribonuclease H-like superfamily/Ribonuclease H"/>
    <property type="match status" value="1"/>
</dbReference>
<dbReference type="SUPFAM" id="SSF56672">
    <property type="entry name" value="DNA/RNA polymerases"/>
    <property type="match status" value="2"/>
</dbReference>
<dbReference type="Gene3D" id="1.10.340.70">
    <property type="match status" value="1"/>
</dbReference>
<evidence type="ECO:0000256" key="2">
    <source>
        <dbReference type="ARBA" id="ARBA00022670"/>
    </source>
</evidence>
<dbReference type="GO" id="GO:0004519">
    <property type="term" value="F:endonuclease activity"/>
    <property type="evidence" value="ECO:0007669"/>
    <property type="project" value="UniProtKB-KW"/>
</dbReference>
<dbReference type="InterPro" id="IPR050951">
    <property type="entry name" value="Retrovirus_Pol_polyprotein"/>
</dbReference>
<keyword evidence="4" id="KW-0548">Nucleotidyltransferase</keyword>
<proteinExistence type="predicted"/>
<evidence type="ECO:0000256" key="13">
    <source>
        <dbReference type="SAM" id="MobiDB-lite"/>
    </source>
</evidence>
<dbReference type="InterPro" id="IPR001878">
    <property type="entry name" value="Znf_CCHC"/>
</dbReference>
<evidence type="ECO:0000256" key="10">
    <source>
        <dbReference type="ARBA" id="ARBA00023125"/>
    </source>
</evidence>
<dbReference type="STRING" id="6335.A0A0V1KPC6"/>
<dbReference type="SMART" id="SM00343">
    <property type="entry name" value="ZnF_C2HC"/>
    <property type="match status" value="2"/>
</dbReference>
<keyword evidence="12" id="KW-0479">Metal-binding</keyword>
<dbReference type="InterPro" id="IPR041373">
    <property type="entry name" value="RT_RNaseH"/>
</dbReference>
<keyword evidence="18" id="KW-1185">Reference proteome</keyword>
<dbReference type="FunFam" id="3.30.70.270:FF:000003">
    <property type="entry name" value="Transposon Ty3-G Gag-Pol polyprotein"/>
    <property type="match status" value="1"/>
</dbReference>
<dbReference type="Proteomes" id="UP000054721">
    <property type="component" value="Unassembled WGS sequence"/>
</dbReference>
<keyword evidence="9" id="KW-0695">RNA-directed DNA polymerase</keyword>
<feature type="domain" description="Reverse transcriptase" evidence="15">
    <location>
        <begin position="67"/>
        <end position="387"/>
    </location>
</feature>
<dbReference type="CDD" id="cd09274">
    <property type="entry name" value="RNase_HI_RT_Ty3"/>
    <property type="match status" value="1"/>
</dbReference>
<dbReference type="CDD" id="cd01647">
    <property type="entry name" value="RT_LTR"/>
    <property type="match status" value="2"/>
</dbReference>
<keyword evidence="3" id="KW-0808">Transferase</keyword>
<evidence type="ECO:0000256" key="4">
    <source>
        <dbReference type="ARBA" id="ARBA00022695"/>
    </source>
</evidence>
<evidence type="ECO:0000256" key="1">
    <source>
        <dbReference type="ARBA" id="ARBA00012493"/>
    </source>
</evidence>
<dbReference type="InterPro" id="IPR036397">
    <property type="entry name" value="RNaseH_sf"/>
</dbReference>
<accession>A0A0V1KPC6</accession>
<dbReference type="InterPro" id="IPR041588">
    <property type="entry name" value="Integrase_H2C2"/>
</dbReference>
<evidence type="ECO:0000259" key="14">
    <source>
        <dbReference type="PROSITE" id="PS50158"/>
    </source>
</evidence>